<reference evidence="1 2" key="1">
    <citation type="submission" date="2019-07" db="EMBL/GenBank/DDBJ databases">
        <title>Hymenobacter sp. straun FUR1 Genome sequencing and assembly.</title>
        <authorList>
            <person name="Chhetri G."/>
        </authorList>
    </citation>
    <scope>NUCLEOTIDE SEQUENCE [LARGE SCALE GENOMIC DNA]</scope>
    <source>
        <strain evidence="1 2">Fur1</strain>
    </source>
</reference>
<proteinExistence type="predicted"/>
<keyword evidence="2" id="KW-1185">Reference proteome</keyword>
<protein>
    <recommendedName>
        <fullName evidence="3">Late embryogenesis abundant protein LEA-2 subgroup domain-containing protein</fullName>
    </recommendedName>
</protein>
<dbReference type="RefSeq" id="WP_144849605.1">
    <property type="nucleotide sequence ID" value="NZ_VMRJ01000004.1"/>
</dbReference>
<name>A0A558BRG9_9BACT</name>
<dbReference type="AlphaFoldDB" id="A0A558BRG9"/>
<dbReference type="Gene3D" id="2.60.40.1820">
    <property type="match status" value="1"/>
</dbReference>
<dbReference type="SUPFAM" id="SSF117070">
    <property type="entry name" value="LEA14-like"/>
    <property type="match status" value="1"/>
</dbReference>
<dbReference type="Proteomes" id="UP000317624">
    <property type="component" value="Unassembled WGS sequence"/>
</dbReference>
<comment type="caution">
    <text evidence="1">The sequence shown here is derived from an EMBL/GenBank/DDBJ whole genome shotgun (WGS) entry which is preliminary data.</text>
</comment>
<sequence length="223" mass="24058">MFSSFLPTRQAAVRAVAGLVAVASLSQCGIQEQVQQAKAFKNVDVRLASIDQATVAGVNVLNMRQAPDLGTAERALLLTALTAGNVPLRMRANLEFRNPNSETAALNEFDYIALIDGKEIAKGRTTQRIEVPANGGVATAPVMVQSNLREALGEKTGESLADFVLGLTDRDKEPLRFTIKIKPTFITSSGKRISAPGYSKVEKEFTPYQALDAATRPDSLRRP</sequence>
<dbReference type="OrthoDB" id="704817at2"/>
<dbReference type="EMBL" id="VMRJ01000004">
    <property type="protein sequence ID" value="TVT39091.1"/>
    <property type="molecule type" value="Genomic_DNA"/>
</dbReference>
<evidence type="ECO:0008006" key="3">
    <source>
        <dbReference type="Google" id="ProtNLM"/>
    </source>
</evidence>
<evidence type="ECO:0000313" key="2">
    <source>
        <dbReference type="Proteomes" id="UP000317624"/>
    </source>
</evidence>
<evidence type="ECO:0000313" key="1">
    <source>
        <dbReference type="EMBL" id="TVT39091.1"/>
    </source>
</evidence>
<accession>A0A558BRG9</accession>
<organism evidence="1 2">
    <name type="scientific">Hymenobacter setariae</name>
    <dbReference type="NCBI Taxonomy" id="2594794"/>
    <lineage>
        <taxon>Bacteria</taxon>
        <taxon>Pseudomonadati</taxon>
        <taxon>Bacteroidota</taxon>
        <taxon>Cytophagia</taxon>
        <taxon>Cytophagales</taxon>
        <taxon>Hymenobacteraceae</taxon>
        <taxon>Hymenobacter</taxon>
    </lineage>
</organism>
<gene>
    <name evidence="1" type="ORF">FNT36_15620</name>
</gene>